<evidence type="ECO:0000259" key="3">
    <source>
        <dbReference type="PROSITE" id="PS51831"/>
    </source>
</evidence>
<dbReference type="PANTHER" id="PTHR36442:SF1">
    <property type="entry name" value="CYCLIC-DI-AMP PHOSPHODIESTERASE PGPH"/>
    <property type="match status" value="1"/>
</dbReference>
<dbReference type="CDD" id="cd00077">
    <property type="entry name" value="HDc"/>
    <property type="match status" value="1"/>
</dbReference>
<proteinExistence type="predicted"/>
<keyword evidence="2" id="KW-1133">Transmembrane helix</keyword>
<dbReference type="EMBL" id="QOQW01000011">
    <property type="protein sequence ID" value="RCK79685.1"/>
    <property type="molecule type" value="Genomic_DNA"/>
</dbReference>
<dbReference type="PANTHER" id="PTHR36442">
    <property type="entry name" value="CYCLIC-DI-AMP PHOSPHODIESTERASE PGPH"/>
    <property type="match status" value="1"/>
</dbReference>
<dbReference type="InterPro" id="IPR006675">
    <property type="entry name" value="HDIG_dom"/>
</dbReference>
<dbReference type="Gene3D" id="1.10.3210.10">
    <property type="entry name" value="Hypothetical protein af1432"/>
    <property type="match status" value="1"/>
</dbReference>
<evidence type="ECO:0000256" key="2">
    <source>
        <dbReference type="SAM" id="Phobius"/>
    </source>
</evidence>
<feature type="region of interest" description="Disordered" evidence="1">
    <location>
        <begin position="704"/>
        <end position="733"/>
    </location>
</feature>
<comment type="caution">
    <text evidence="4">The sequence shown here is derived from an EMBL/GenBank/DDBJ whole genome shotgun (WGS) entry which is preliminary data.</text>
</comment>
<sequence>MTEPASPVLFSSYLSWLDIPVKRQRTFLLQLAGFSAVVVLILLIDFSSFSADVEEGKEAPKTILCPRSISFIDEKKTQELRRSAEEKIEPVITHLEHAEAEAVVKLERFLEEATLFYQALHDRPEAAEGAIASYFPNERLLEPDGLRDLLALSPMEFDRLKRSAVQILRNFSQEVITARTIELVRGKVANSTKSLPGSMRFRQLIADVVKNALSINAIEDEKQTRQLREAASRSVAPVMRSFAKGQKIIEKGVIVTADDLYVLRTIENQIHKNRVLALAGNLLLASLLVVISLAYLRLSRPQILKENELFRLIGGLWLAALLLGKIVFSFGDAYDQPTLAILLTPLPSIGILMAILIDFQVAMFNQLLLGLLMLLVAQANARFAIVSLLGGVIGILAWRTSARDATMRSTVGWSGVKVGIGNSVALLGLLLLDAESFSFMKVREIVELVGFGFGNGILSGILTNGALPYIESFFALATSSRLLELADLSQPLIKRLAEEAPGTYQHSIIVGNLSEAAANAIGADALLAKIGGYFHDIGKLKRPAYFVENQTGGNRHDQVTPYMSSLILVGHIRDGLDLGREYGLPERVLSLIAQHHGTTLISYFYEQAKTDTEGQKVNEERFRYPGPKPQTKEAAIVMLADSVEAASRTLTQPTHGRIEGLVEKIIENKFNDENQLDESDLTLKDIEQIQQTFVRVLSSMYHGRIDYPGKLSNQPKGGSDGSPHQQPPKEDPS</sequence>
<protein>
    <recommendedName>
        <fullName evidence="3">HD domain-containing protein</fullName>
    </recommendedName>
</protein>
<evidence type="ECO:0000313" key="4">
    <source>
        <dbReference type="EMBL" id="RCK79685.1"/>
    </source>
</evidence>
<feature type="transmembrane region" description="Helical" evidence="2">
    <location>
        <begin position="371"/>
        <end position="398"/>
    </location>
</feature>
<feature type="domain" description="HD" evidence="3">
    <location>
        <begin position="503"/>
        <end position="646"/>
    </location>
</feature>
<dbReference type="InterPro" id="IPR011624">
    <property type="entry name" value="Metal-dep_PHydrolase_7TM_extra"/>
</dbReference>
<dbReference type="InterPro" id="IPR006674">
    <property type="entry name" value="HD_domain"/>
</dbReference>
<evidence type="ECO:0000256" key="1">
    <source>
        <dbReference type="SAM" id="MobiDB-lite"/>
    </source>
</evidence>
<evidence type="ECO:0000313" key="5">
    <source>
        <dbReference type="Proteomes" id="UP000252355"/>
    </source>
</evidence>
<dbReference type="Pfam" id="PF07697">
    <property type="entry name" value="7TMR-HDED"/>
    <property type="match status" value="1"/>
</dbReference>
<dbReference type="InterPro" id="IPR052722">
    <property type="entry name" value="PgpH_phosphodiesterase"/>
</dbReference>
<gene>
    <name evidence="4" type="ORF">OZSIB_4157</name>
</gene>
<dbReference type="Proteomes" id="UP000252355">
    <property type="component" value="Unassembled WGS sequence"/>
</dbReference>
<dbReference type="SMART" id="SM00471">
    <property type="entry name" value="HDc"/>
    <property type="match status" value="1"/>
</dbReference>
<feature type="transmembrane region" description="Helical" evidence="2">
    <location>
        <begin position="275"/>
        <end position="296"/>
    </location>
</feature>
<organism evidence="4 5">
    <name type="scientific">Candidatus Ozemobacter sibiricus</name>
    <dbReference type="NCBI Taxonomy" id="2268124"/>
    <lineage>
        <taxon>Bacteria</taxon>
        <taxon>Candidatus Ozemobacteria</taxon>
        <taxon>Candidatus Ozemobacterales</taxon>
        <taxon>Candidatus Ozemobacteraceae</taxon>
        <taxon>Candidatus Ozemobacter</taxon>
    </lineage>
</organism>
<dbReference type="InterPro" id="IPR011621">
    <property type="entry name" value="Metal-dep_PHydrolase_7TM_intra"/>
</dbReference>
<dbReference type="Pfam" id="PF07698">
    <property type="entry name" value="7TM-7TMR_HD"/>
    <property type="match status" value="1"/>
</dbReference>
<name>A0A367ZNI2_9BACT</name>
<dbReference type="SUPFAM" id="SSF109604">
    <property type="entry name" value="HD-domain/PDEase-like"/>
    <property type="match status" value="1"/>
</dbReference>
<dbReference type="InterPro" id="IPR003607">
    <property type="entry name" value="HD/PDEase_dom"/>
</dbReference>
<feature type="transmembrane region" description="Helical" evidence="2">
    <location>
        <begin position="410"/>
        <end position="432"/>
    </location>
</feature>
<reference evidence="4 5" key="1">
    <citation type="submission" date="2018-05" db="EMBL/GenBank/DDBJ databases">
        <title>A metagenomic window into the 2 km-deep terrestrial subsurface aquifer revealed taxonomically and functionally diverse microbial community comprising novel uncultured bacterial lineages.</title>
        <authorList>
            <person name="Kadnikov V.V."/>
            <person name="Mardanov A.V."/>
            <person name="Beletsky A.V."/>
            <person name="Banks D."/>
            <person name="Pimenov N.V."/>
            <person name="Frank Y.A."/>
            <person name="Karnachuk O.V."/>
            <person name="Ravin N.V."/>
        </authorList>
    </citation>
    <scope>NUCLEOTIDE SEQUENCE [LARGE SCALE GENOMIC DNA]</scope>
    <source>
        <strain evidence="4">BY5</strain>
    </source>
</reference>
<dbReference type="NCBIfam" id="TIGR00277">
    <property type="entry name" value="HDIG"/>
    <property type="match status" value="1"/>
</dbReference>
<feature type="transmembrane region" description="Helical" evidence="2">
    <location>
        <begin position="340"/>
        <end position="359"/>
    </location>
</feature>
<dbReference type="PROSITE" id="PS51831">
    <property type="entry name" value="HD"/>
    <property type="match status" value="1"/>
</dbReference>
<dbReference type="Pfam" id="PF01966">
    <property type="entry name" value="HD"/>
    <property type="match status" value="1"/>
</dbReference>
<feature type="transmembrane region" description="Helical" evidence="2">
    <location>
        <begin position="308"/>
        <end position="328"/>
    </location>
</feature>
<keyword evidence="2" id="KW-0812">Transmembrane</keyword>
<keyword evidence="2" id="KW-0472">Membrane</keyword>
<feature type="transmembrane region" description="Helical" evidence="2">
    <location>
        <begin position="27"/>
        <end position="44"/>
    </location>
</feature>
<accession>A0A367ZNI2</accession>
<dbReference type="AlphaFoldDB" id="A0A367ZNI2"/>